<feature type="compositionally biased region" description="Low complexity" evidence="1">
    <location>
        <begin position="297"/>
        <end position="318"/>
    </location>
</feature>
<reference evidence="3" key="1">
    <citation type="submission" date="2023-04" db="EMBL/GenBank/DDBJ databases">
        <title>Phytophthora fragariaefolia NBRC 109709.</title>
        <authorList>
            <person name="Ichikawa N."/>
            <person name="Sato H."/>
            <person name="Tonouchi N."/>
        </authorList>
    </citation>
    <scope>NUCLEOTIDE SEQUENCE</scope>
    <source>
        <strain evidence="3">NBRC 109709</strain>
    </source>
</reference>
<evidence type="ECO:0000256" key="2">
    <source>
        <dbReference type="SAM" id="SignalP"/>
    </source>
</evidence>
<organism evidence="3 4">
    <name type="scientific">Phytophthora fragariaefolia</name>
    <dbReference type="NCBI Taxonomy" id="1490495"/>
    <lineage>
        <taxon>Eukaryota</taxon>
        <taxon>Sar</taxon>
        <taxon>Stramenopiles</taxon>
        <taxon>Oomycota</taxon>
        <taxon>Peronosporomycetes</taxon>
        <taxon>Peronosporales</taxon>
        <taxon>Peronosporaceae</taxon>
        <taxon>Phytophthora</taxon>
    </lineage>
</organism>
<feature type="compositionally biased region" description="Polar residues" evidence="1">
    <location>
        <begin position="218"/>
        <end position="230"/>
    </location>
</feature>
<dbReference type="AlphaFoldDB" id="A0A9W6U3Z9"/>
<feature type="compositionally biased region" description="Polar residues" evidence="1">
    <location>
        <begin position="149"/>
        <end position="158"/>
    </location>
</feature>
<dbReference type="EMBL" id="BSXT01000336">
    <property type="protein sequence ID" value="GMF24739.1"/>
    <property type="molecule type" value="Genomic_DNA"/>
</dbReference>
<evidence type="ECO:0000256" key="1">
    <source>
        <dbReference type="SAM" id="MobiDB-lite"/>
    </source>
</evidence>
<gene>
    <name evidence="3" type="ORF">Pfra01_000423900</name>
</gene>
<feature type="region of interest" description="Disordered" evidence="1">
    <location>
        <begin position="292"/>
        <end position="323"/>
    </location>
</feature>
<feature type="chain" id="PRO_5040731383" evidence="2">
    <location>
        <begin position="19"/>
        <end position="429"/>
    </location>
</feature>
<evidence type="ECO:0000313" key="3">
    <source>
        <dbReference type="EMBL" id="GMF24739.1"/>
    </source>
</evidence>
<feature type="compositionally biased region" description="Polar residues" evidence="1">
    <location>
        <begin position="180"/>
        <end position="204"/>
    </location>
</feature>
<feature type="compositionally biased region" description="Low complexity" evidence="1">
    <location>
        <begin position="206"/>
        <end position="217"/>
    </location>
</feature>
<feature type="region of interest" description="Disordered" evidence="1">
    <location>
        <begin position="180"/>
        <end position="241"/>
    </location>
</feature>
<keyword evidence="2" id="KW-0732">Signal</keyword>
<comment type="caution">
    <text evidence="3">The sequence shown here is derived from an EMBL/GenBank/DDBJ whole genome shotgun (WGS) entry which is preliminary data.</text>
</comment>
<proteinExistence type="predicted"/>
<feature type="compositionally biased region" description="Polar residues" evidence="1">
    <location>
        <begin position="361"/>
        <end position="386"/>
    </location>
</feature>
<sequence length="429" mass="42509">MNVFAAFLVSVVFGLVVCQNDQADLASTPNPVNSAVDAAFADNGSMVSSGSGIVPTTIPPFTTSKPARTFHAVIGRATSSGTTDKSTASSSAARDPVSPTTTLPADFAQTFGPTVVASSIGNSTQVTSKPTTAPPITSTPTQTSNTKTQDPTNFATPITTPPGAVLETFRPTVVASTNGNSAQIATTTSTPISNTLGPSNTVDPQASAAKGSSSPASTQDRTSFTSQATPPTGALKTSPETIPATVVNGTINPAPLTKIAVGGATQIPSTTSTGSAINLGTDSATVPSAQNLEKATADSSSTSAASTKTKAESTASSTMGNRYSTSGGTLFRDVINNATMSTIASIADLEDAVGSLNDSSLNDSATMQASTSGSFGHSKTGNAKSRNSSEDGAAAGSEDGTAASSSTSDSCAKAVVMPVLSALVAITVL</sequence>
<keyword evidence="4" id="KW-1185">Reference proteome</keyword>
<feature type="region of interest" description="Disordered" evidence="1">
    <location>
        <begin position="74"/>
        <end position="106"/>
    </location>
</feature>
<dbReference type="Proteomes" id="UP001165121">
    <property type="component" value="Unassembled WGS sequence"/>
</dbReference>
<feature type="compositionally biased region" description="Low complexity" evidence="1">
    <location>
        <begin position="77"/>
        <end position="93"/>
    </location>
</feature>
<protein>
    <submittedName>
        <fullName evidence="3">Unnamed protein product</fullName>
    </submittedName>
</protein>
<feature type="region of interest" description="Disordered" evidence="1">
    <location>
        <begin position="122"/>
        <end position="164"/>
    </location>
</feature>
<feature type="compositionally biased region" description="Low complexity" evidence="1">
    <location>
        <begin position="390"/>
        <end position="408"/>
    </location>
</feature>
<name>A0A9W6U3Z9_9STRA</name>
<feature type="compositionally biased region" description="Low complexity" evidence="1">
    <location>
        <begin position="127"/>
        <end position="148"/>
    </location>
</feature>
<feature type="signal peptide" evidence="2">
    <location>
        <begin position="1"/>
        <end position="18"/>
    </location>
</feature>
<evidence type="ECO:0000313" key="4">
    <source>
        <dbReference type="Proteomes" id="UP001165121"/>
    </source>
</evidence>
<feature type="region of interest" description="Disordered" evidence="1">
    <location>
        <begin position="361"/>
        <end position="408"/>
    </location>
</feature>
<accession>A0A9W6U3Z9</accession>